<feature type="transmembrane region" description="Helical" evidence="5">
    <location>
        <begin position="133"/>
        <end position="156"/>
    </location>
</feature>
<feature type="transmembrane region" description="Helical" evidence="5">
    <location>
        <begin position="284"/>
        <end position="304"/>
    </location>
</feature>
<dbReference type="GO" id="GO:0005886">
    <property type="term" value="C:plasma membrane"/>
    <property type="evidence" value="ECO:0007669"/>
    <property type="project" value="UniProtKB-SubCell"/>
</dbReference>
<evidence type="ECO:0000313" key="8">
    <source>
        <dbReference type="Proteomes" id="UP000580861"/>
    </source>
</evidence>
<dbReference type="PANTHER" id="PTHR42718">
    <property type="entry name" value="MAJOR FACILITATOR SUPERFAMILY MULTIDRUG TRANSPORTER MFSC"/>
    <property type="match status" value="1"/>
</dbReference>
<evidence type="ECO:0000256" key="2">
    <source>
        <dbReference type="ARBA" id="ARBA00022692"/>
    </source>
</evidence>
<feature type="transmembrane region" description="Helical" evidence="5">
    <location>
        <begin position="343"/>
        <end position="365"/>
    </location>
</feature>
<feature type="transmembrane region" description="Helical" evidence="5">
    <location>
        <begin position="107"/>
        <end position="126"/>
    </location>
</feature>
<feature type="transmembrane region" description="Helical" evidence="5">
    <location>
        <begin position="76"/>
        <end position="101"/>
    </location>
</feature>
<keyword evidence="4 5" id="KW-0472">Membrane</keyword>
<evidence type="ECO:0000256" key="3">
    <source>
        <dbReference type="ARBA" id="ARBA00022989"/>
    </source>
</evidence>
<proteinExistence type="predicted"/>
<dbReference type="AlphaFoldDB" id="A0A841AVH8"/>
<feature type="transmembrane region" description="Helical" evidence="5">
    <location>
        <begin position="404"/>
        <end position="424"/>
    </location>
</feature>
<comment type="caution">
    <text evidence="7">The sequence shown here is derived from an EMBL/GenBank/DDBJ whole genome shotgun (WGS) entry which is preliminary data.</text>
</comment>
<comment type="subcellular location">
    <subcellularLocation>
        <location evidence="1">Cell membrane</location>
        <topology evidence="1">Multi-pass membrane protein</topology>
    </subcellularLocation>
</comment>
<keyword evidence="3 5" id="KW-1133">Transmembrane helix</keyword>
<dbReference type="InterPro" id="IPR036259">
    <property type="entry name" value="MFS_trans_sf"/>
</dbReference>
<evidence type="ECO:0000256" key="4">
    <source>
        <dbReference type="ARBA" id="ARBA00023136"/>
    </source>
</evidence>
<dbReference type="PROSITE" id="PS50850">
    <property type="entry name" value="MFS"/>
    <property type="match status" value="1"/>
</dbReference>
<reference evidence="7 8" key="1">
    <citation type="submission" date="2020-08" db="EMBL/GenBank/DDBJ databases">
        <title>Sequencing the genomes of 1000 actinobacteria strains.</title>
        <authorList>
            <person name="Klenk H.-P."/>
        </authorList>
    </citation>
    <scope>NUCLEOTIDE SEQUENCE [LARGE SCALE GENOMIC DNA]</scope>
    <source>
        <strain evidence="7 8">DSM 45272</strain>
    </source>
</reference>
<dbReference type="Pfam" id="PF07690">
    <property type="entry name" value="MFS_1"/>
    <property type="match status" value="1"/>
</dbReference>
<dbReference type="EMBL" id="JACHMX010000001">
    <property type="protein sequence ID" value="MBB5850651.1"/>
    <property type="molecule type" value="Genomic_DNA"/>
</dbReference>
<dbReference type="SUPFAM" id="SSF103473">
    <property type="entry name" value="MFS general substrate transporter"/>
    <property type="match status" value="1"/>
</dbReference>
<keyword evidence="8" id="KW-1185">Reference proteome</keyword>
<dbReference type="PANTHER" id="PTHR42718:SF39">
    <property type="entry name" value="ACTINORHODIN TRANSPORTER-RELATED"/>
    <property type="match status" value="1"/>
</dbReference>
<name>A0A841AVH8_9PSEU</name>
<sequence>MQVTKTSSAPLAILLAAEAMNVLDATITQVAGPAIHADLGGPASAIPWFGAAYTLPFAVLLITGGRLGDLLGRRRVFLSGVAVFALASVCCAFAPGTGVLIGARGVQGMAAALVIPQTIGLIKVLFTGPALAAALGWNGPVVGLSAVSGPLLGALLTDLVSWRAAFLVNVPISIAILVAARLLPEDRAERPVRLDVPGTVLVSLGVGLLVFPLIDKWDWRQFAGGAAVLVLFALHQRNRRNPLVEPSLFARRGFPAALVASALFFSVMNGLMLMVVLHQQLDEGLGVLTSGLTLLPWSSGLAVSSWAAGRWLVPRYGLRVAFAGLTLLLAGILLATVGPLLPALGIGGLGLGLFTVPFFTTALAGVRPQETGSAAGLLNAVQQLGATLGVAVFGTVYLRGHSPAQAFSLAAALVIATMAATALMRPRAL</sequence>
<feature type="transmembrane region" description="Helical" evidence="5">
    <location>
        <begin position="256"/>
        <end position="278"/>
    </location>
</feature>
<feature type="domain" description="Major facilitator superfamily (MFS) profile" evidence="6">
    <location>
        <begin position="10"/>
        <end position="429"/>
    </location>
</feature>
<feature type="transmembrane region" description="Helical" evidence="5">
    <location>
        <begin position="219"/>
        <end position="235"/>
    </location>
</feature>
<feature type="transmembrane region" description="Helical" evidence="5">
    <location>
        <begin position="162"/>
        <end position="182"/>
    </location>
</feature>
<feature type="transmembrane region" description="Helical" evidence="5">
    <location>
        <begin position="316"/>
        <end position="337"/>
    </location>
</feature>
<evidence type="ECO:0000256" key="1">
    <source>
        <dbReference type="ARBA" id="ARBA00004651"/>
    </source>
</evidence>
<dbReference type="CDD" id="cd17321">
    <property type="entry name" value="MFS_MMR_MDR_like"/>
    <property type="match status" value="1"/>
</dbReference>
<organism evidence="7 8">
    <name type="scientific">Amycolatopsis umgeniensis</name>
    <dbReference type="NCBI Taxonomy" id="336628"/>
    <lineage>
        <taxon>Bacteria</taxon>
        <taxon>Bacillati</taxon>
        <taxon>Actinomycetota</taxon>
        <taxon>Actinomycetes</taxon>
        <taxon>Pseudonocardiales</taxon>
        <taxon>Pseudonocardiaceae</taxon>
        <taxon>Amycolatopsis</taxon>
    </lineage>
</organism>
<evidence type="ECO:0000259" key="6">
    <source>
        <dbReference type="PROSITE" id="PS50850"/>
    </source>
</evidence>
<gene>
    <name evidence="7" type="ORF">HDA45_000738</name>
</gene>
<dbReference type="Gene3D" id="1.20.1250.20">
    <property type="entry name" value="MFS general substrate transporter like domains"/>
    <property type="match status" value="1"/>
</dbReference>
<dbReference type="Gene3D" id="1.20.1720.10">
    <property type="entry name" value="Multidrug resistance protein D"/>
    <property type="match status" value="1"/>
</dbReference>
<dbReference type="Proteomes" id="UP000580861">
    <property type="component" value="Unassembled WGS sequence"/>
</dbReference>
<evidence type="ECO:0000256" key="5">
    <source>
        <dbReference type="SAM" id="Phobius"/>
    </source>
</evidence>
<dbReference type="InterPro" id="IPR020846">
    <property type="entry name" value="MFS_dom"/>
</dbReference>
<feature type="transmembrane region" description="Helical" evidence="5">
    <location>
        <begin position="377"/>
        <end position="398"/>
    </location>
</feature>
<dbReference type="GO" id="GO:0022857">
    <property type="term" value="F:transmembrane transporter activity"/>
    <property type="evidence" value="ECO:0007669"/>
    <property type="project" value="InterPro"/>
</dbReference>
<protein>
    <submittedName>
        <fullName evidence="7">MFS family permease</fullName>
    </submittedName>
</protein>
<dbReference type="RefSeq" id="WP_184891884.1">
    <property type="nucleotide sequence ID" value="NZ_JACHMX010000001.1"/>
</dbReference>
<keyword evidence="2 5" id="KW-0812">Transmembrane</keyword>
<accession>A0A841AVH8</accession>
<feature type="transmembrane region" description="Helical" evidence="5">
    <location>
        <begin position="194"/>
        <end position="213"/>
    </location>
</feature>
<dbReference type="InterPro" id="IPR011701">
    <property type="entry name" value="MFS"/>
</dbReference>
<evidence type="ECO:0000313" key="7">
    <source>
        <dbReference type="EMBL" id="MBB5850651.1"/>
    </source>
</evidence>
<feature type="transmembrane region" description="Helical" evidence="5">
    <location>
        <begin position="45"/>
        <end position="64"/>
    </location>
</feature>